<sequence length="53" mass="6196">GHECIRANEICNYRNNDIADIGGISVSTKIFHKRRDDRRTERVKNENNMPHNS</sequence>
<evidence type="ECO:0000256" key="1">
    <source>
        <dbReference type="SAM" id="MobiDB-lite"/>
    </source>
</evidence>
<accession>A0A0F8W3T3</accession>
<protein>
    <submittedName>
        <fullName evidence="2">Uncharacterized protein</fullName>
    </submittedName>
</protein>
<feature type="non-terminal residue" evidence="2">
    <location>
        <position position="1"/>
    </location>
</feature>
<feature type="region of interest" description="Disordered" evidence="1">
    <location>
        <begin position="32"/>
        <end position="53"/>
    </location>
</feature>
<evidence type="ECO:0000313" key="2">
    <source>
        <dbReference type="EMBL" id="KKK51352.1"/>
    </source>
</evidence>
<reference evidence="2" key="1">
    <citation type="journal article" date="2015" name="Nature">
        <title>Complex archaea that bridge the gap between prokaryotes and eukaryotes.</title>
        <authorList>
            <person name="Spang A."/>
            <person name="Saw J.H."/>
            <person name="Jorgensen S.L."/>
            <person name="Zaremba-Niedzwiedzka K."/>
            <person name="Martijn J."/>
            <person name="Lind A.E."/>
            <person name="van Eijk R."/>
            <person name="Schleper C."/>
            <person name="Guy L."/>
            <person name="Ettema T.J."/>
        </authorList>
    </citation>
    <scope>NUCLEOTIDE SEQUENCE</scope>
</reference>
<dbReference type="EMBL" id="LAZR01067551">
    <property type="protein sequence ID" value="KKK51352.1"/>
    <property type="molecule type" value="Genomic_DNA"/>
</dbReference>
<dbReference type="AlphaFoldDB" id="A0A0F8W3T3"/>
<gene>
    <name evidence="2" type="ORF">LCGC14_3115830</name>
</gene>
<organism evidence="2">
    <name type="scientific">marine sediment metagenome</name>
    <dbReference type="NCBI Taxonomy" id="412755"/>
    <lineage>
        <taxon>unclassified sequences</taxon>
        <taxon>metagenomes</taxon>
        <taxon>ecological metagenomes</taxon>
    </lineage>
</organism>
<name>A0A0F8W3T3_9ZZZZ</name>
<proteinExistence type="predicted"/>
<comment type="caution">
    <text evidence="2">The sequence shown here is derived from an EMBL/GenBank/DDBJ whole genome shotgun (WGS) entry which is preliminary data.</text>
</comment>